<evidence type="ECO:0000259" key="8">
    <source>
        <dbReference type="SMART" id="SM00470"/>
    </source>
</evidence>
<dbReference type="GO" id="GO:0007059">
    <property type="term" value="P:chromosome segregation"/>
    <property type="evidence" value="ECO:0007669"/>
    <property type="project" value="TreeGrafter"/>
</dbReference>
<dbReference type="GO" id="GO:0045881">
    <property type="term" value="P:positive regulation of sporulation resulting in formation of a cellular spore"/>
    <property type="evidence" value="ECO:0007669"/>
    <property type="project" value="TreeGrafter"/>
</dbReference>
<keyword evidence="6" id="KW-0717">Septation</keyword>
<name>A0A069RHU5_PEPLI</name>
<evidence type="ECO:0000256" key="1">
    <source>
        <dbReference type="ARBA" id="ARBA00004453"/>
    </source>
</evidence>
<dbReference type="STRING" id="1121324.CLIT_4c02110"/>
<protein>
    <submittedName>
        <fullName evidence="9">Nucleoid occlusion protein Noc</fullName>
    </submittedName>
</protein>
<dbReference type="GO" id="GO:0009295">
    <property type="term" value="C:nucleoid"/>
    <property type="evidence" value="ECO:0007669"/>
    <property type="project" value="UniProtKB-SubCell"/>
</dbReference>
<dbReference type="SUPFAM" id="SSF109709">
    <property type="entry name" value="KorB DNA-binding domain-like"/>
    <property type="match status" value="1"/>
</dbReference>
<organism evidence="9 10">
    <name type="scientific">Peptoclostridium litorale DSM 5388</name>
    <dbReference type="NCBI Taxonomy" id="1121324"/>
    <lineage>
        <taxon>Bacteria</taxon>
        <taxon>Bacillati</taxon>
        <taxon>Bacillota</taxon>
        <taxon>Clostridia</taxon>
        <taxon>Peptostreptococcales</taxon>
        <taxon>Peptoclostridiaceae</taxon>
        <taxon>Peptoclostridium</taxon>
    </lineage>
</organism>
<keyword evidence="4" id="KW-0132">Cell division</keyword>
<dbReference type="SMART" id="SM00470">
    <property type="entry name" value="ParB"/>
    <property type="match status" value="1"/>
</dbReference>
<feature type="domain" description="ParB-like N-terminal" evidence="8">
    <location>
        <begin position="7"/>
        <end position="97"/>
    </location>
</feature>
<dbReference type="Gene3D" id="1.10.10.2830">
    <property type="match status" value="1"/>
</dbReference>
<dbReference type="InterPro" id="IPR050336">
    <property type="entry name" value="Chromosome_partition/occlusion"/>
</dbReference>
<dbReference type="InterPro" id="IPR003115">
    <property type="entry name" value="ParB_N"/>
</dbReference>
<dbReference type="OrthoDB" id="9802051at2"/>
<dbReference type="Gene3D" id="3.90.1530.30">
    <property type="match status" value="1"/>
</dbReference>
<dbReference type="eggNOG" id="COG1475">
    <property type="taxonomic scope" value="Bacteria"/>
</dbReference>
<evidence type="ECO:0000256" key="7">
    <source>
        <dbReference type="ARBA" id="ARBA00023306"/>
    </source>
</evidence>
<accession>A0A069RHU5</accession>
<dbReference type="PANTHER" id="PTHR33375">
    <property type="entry name" value="CHROMOSOME-PARTITIONING PROTEIN PARB-RELATED"/>
    <property type="match status" value="1"/>
</dbReference>
<sequence>MTDKLIVELPIENIFPNPNQPRKSFSKSSLEELSNSIKECGLIQPITVRRISDARYELIAGERRLRACKMAGISSIASIVTSVSDESSAVSALIENIQRENLNFIEEAYAYQNLMNEYELTQKELSSRVGKSQSTIANKIRILRLPKDTIQTVIDGGLTERHARALLKLPDDGLRLSVLETIIKNDLTVKKAEQLISDILSDIANPPQEEKTEDPKKKSTRNIKGFINFKIYTNTLKNAYKAIVDTGIDAKYDEVDKGDHVEIVVRIPKL</sequence>
<dbReference type="GO" id="GO:0000917">
    <property type="term" value="P:division septum assembly"/>
    <property type="evidence" value="ECO:0007669"/>
    <property type="project" value="UniProtKB-KW"/>
</dbReference>
<dbReference type="InterPro" id="IPR041468">
    <property type="entry name" value="HTH_ParB/Spo0J"/>
</dbReference>
<dbReference type="SUPFAM" id="SSF110849">
    <property type="entry name" value="ParB/Sulfiredoxin"/>
    <property type="match status" value="1"/>
</dbReference>
<dbReference type="GO" id="GO:0005694">
    <property type="term" value="C:chromosome"/>
    <property type="evidence" value="ECO:0007669"/>
    <property type="project" value="TreeGrafter"/>
</dbReference>
<dbReference type="EMBL" id="JJMM01000004">
    <property type="protein sequence ID" value="KDR96373.1"/>
    <property type="molecule type" value="Genomic_DNA"/>
</dbReference>
<comment type="caution">
    <text evidence="9">The sequence shown here is derived from an EMBL/GenBank/DDBJ whole genome shotgun (WGS) entry which is preliminary data.</text>
</comment>
<dbReference type="AlphaFoldDB" id="A0A069RHU5"/>
<keyword evidence="7" id="KW-0131">Cell cycle</keyword>
<dbReference type="InterPro" id="IPR036086">
    <property type="entry name" value="ParB/Sulfiredoxin_sf"/>
</dbReference>
<evidence type="ECO:0000313" key="9">
    <source>
        <dbReference type="EMBL" id="KDR96373.1"/>
    </source>
</evidence>
<keyword evidence="3" id="KW-0963">Cytoplasm</keyword>
<evidence type="ECO:0000256" key="2">
    <source>
        <dbReference type="ARBA" id="ARBA00006295"/>
    </source>
</evidence>
<dbReference type="CDD" id="cd16393">
    <property type="entry name" value="SPO0J_N"/>
    <property type="match status" value="1"/>
</dbReference>
<dbReference type="InterPro" id="IPR004437">
    <property type="entry name" value="ParB/RepB/Spo0J"/>
</dbReference>
<dbReference type="NCBIfam" id="TIGR04285">
    <property type="entry name" value="nucleoid_noc"/>
    <property type="match status" value="1"/>
</dbReference>
<dbReference type="RefSeq" id="WP_038262273.1">
    <property type="nucleotide sequence ID" value="NZ_FSRH01000013.1"/>
</dbReference>
<dbReference type="NCBIfam" id="TIGR00180">
    <property type="entry name" value="parB_part"/>
    <property type="match status" value="1"/>
</dbReference>
<comment type="similarity">
    <text evidence="2">Belongs to the ParB family.</text>
</comment>
<dbReference type="GO" id="GO:0003677">
    <property type="term" value="F:DNA binding"/>
    <property type="evidence" value="ECO:0007669"/>
    <property type="project" value="UniProtKB-KW"/>
</dbReference>
<evidence type="ECO:0000256" key="6">
    <source>
        <dbReference type="ARBA" id="ARBA00023210"/>
    </source>
</evidence>
<dbReference type="InterPro" id="IPR023705">
    <property type="entry name" value="Nucleoid_occlusion_protein"/>
</dbReference>
<dbReference type="FunFam" id="3.90.1530.30:FF:000001">
    <property type="entry name" value="Chromosome partitioning protein ParB"/>
    <property type="match status" value="1"/>
</dbReference>
<gene>
    <name evidence="9" type="primary">noc2</name>
    <name evidence="9" type="ORF">CLIT_4c02110</name>
</gene>
<dbReference type="Proteomes" id="UP000027946">
    <property type="component" value="Unassembled WGS sequence"/>
</dbReference>
<keyword evidence="5" id="KW-0238">DNA-binding</keyword>
<evidence type="ECO:0000313" key="10">
    <source>
        <dbReference type="Proteomes" id="UP000027946"/>
    </source>
</evidence>
<evidence type="ECO:0000256" key="3">
    <source>
        <dbReference type="ARBA" id="ARBA00022490"/>
    </source>
</evidence>
<comment type="subcellular location">
    <subcellularLocation>
        <location evidence="1">Cytoplasm</location>
        <location evidence="1">Nucleoid</location>
    </subcellularLocation>
</comment>
<dbReference type="FunFam" id="1.10.10.2830:FF:000001">
    <property type="entry name" value="Chromosome partitioning protein ParB"/>
    <property type="match status" value="1"/>
</dbReference>
<evidence type="ECO:0000256" key="4">
    <source>
        <dbReference type="ARBA" id="ARBA00022618"/>
    </source>
</evidence>
<dbReference type="PANTHER" id="PTHR33375:SF8">
    <property type="entry name" value="NUCLEOID OCCLUSION PROTEIN"/>
    <property type="match status" value="1"/>
</dbReference>
<proteinExistence type="inferred from homology"/>
<dbReference type="Pfam" id="PF17762">
    <property type="entry name" value="HTH_ParB"/>
    <property type="match status" value="1"/>
</dbReference>
<evidence type="ECO:0000256" key="5">
    <source>
        <dbReference type="ARBA" id="ARBA00023125"/>
    </source>
</evidence>
<keyword evidence="10" id="KW-1185">Reference proteome</keyword>
<dbReference type="Pfam" id="PF02195">
    <property type="entry name" value="ParB_N"/>
    <property type="match status" value="1"/>
</dbReference>
<reference evidence="9 10" key="1">
    <citation type="submission" date="2014-03" db="EMBL/GenBank/DDBJ databases">
        <title>Genome sequence of Clostridium litorale W6, DSM 5388.</title>
        <authorList>
            <person name="Poehlein A."/>
            <person name="Jagirdar A."/>
            <person name="Khonsari B."/>
            <person name="Chibani C.M."/>
            <person name="Gutierrez Gutierrez D.A."/>
            <person name="Davydova E."/>
            <person name="Alghaithi H.S."/>
            <person name="Nair K.P."/>
            <person name="Dhamotharan K."/>
            <person name="Chandran L."/>
            <person name="G W."/>
            <person name="Daniel R."/>
        </authorList>
    </citation>
    <scope>NUCLEOTIDE SEQUENCE [LARGE SCALE GENOMIC DNA]</scope>
    <source>
        <strain evidence="9 10">W6</strain>
    </source>
</reference>